<feature type="domain" description="NADP-dependent oxidoreductase" evidence="2">
    <location>
        <begin position="35"/>
        <end position="224"/>
    </location>
</feature>
<dbReference type="CDD" id="cd19100">
    <property type="entry name" value="AKR_unchar"/>
    <property type="match status" value="1"/>
</dbReference>
<gene>
    <name evidence="3" type="ORF">FRUB_07656</name>
</gene>
<feature type="region of interest" description="Disordered" evidence="1">
    <location>
        <begin position="1"/>
        <end position="24"/>
    </location>
</feature>
<dbReference type="Proteomes" id="UP000214646">
    <property type="component" value="Unassembled WGS sequence"/>
</dbReference>
<dbReference type="PANTHER" id="PTHR43312">
    <property type="entry name" value="D-THREO-ALDOSE 1-DEHYDROGENASE"/>
    <property type="match status" value="1"/>
</dbReference>
<protein>
    <submittedName>
        <fullName evidence="3">Ferredoxin</fullName>
    </submittedName>
</protein>
<dbReference type="InterPro" id="IPR023210">
    <property type="entry name" value="NADP_OxRdtase_dom"/>
</dbReference>
<comment type="caution">
    <text evidence="3">The sequence shown here is derived from an EMBL/GenBank/DDBJ whole genome shotgun (WGS) entry which is preliminary data.</text>
</comment>
<dbReference type="InterPro" id="IPR053135">
    <property type="entry name" value="AKR2_Oxidoreductase"/>
</dbReference>
<dbReference type="RefSeq" id="WP_088258313.1">
    <property type="nucleotide sequence ID" value="NZ_NIDE01000014.1"/>
</dbReference>
<dbReference type="InterPro" id="IPR036812">
    <property type="entry name" value="NAD(P)_OxRdtase_dom_sf"/>
</dbReference>
<keyword evidence="4" id="KW-1185">Reference proteome</keyword>
<dbReference type="AlphaFoldDB" id="A0A225DM30"/>
<dbReference type="SUPFAM" id="SSF51430">
    <property type="entry name" value="NAD(P)-linked oxidoreductase"/>
    <property type="match status" value="1"/>
</dbReference>
<evidence type="ECO:0000313" key="3">
    <source>
        <dbReference type="EMBL" id="OWK38536.1"/>
    </source>
</evidence>
<sequence length="335" mass="37396">MIRTHRPTDDEPQPPTDDAIPRRPFGRAKDQVSVLGVGGHHLGDCKTVEEAIQLVHEAIDAGVNFFDNCWEYYNGRSENWLGRGLVGKRDKVFLMTKVCTHGRGADLALTMLEESLRRLGTDHLDLWQIHGVTFDNDPELAYAKGGVLEAFDKAKKSGKVRYVGFTGHKDPRIHLDMIRRGYPFDSVQMPLNPLDANFRSFQNLVVPEAKKRGMAVLGMKSVGGTGDVVKKGLVTAEECLRYALSLPTTTVISGMDSVAVLRKNLAIARGFKPWGEEQMKAVRDKVAEVAGDGRFETYKVSLRYDNPEARIVHDFPLDNTQKEVKEMFNREAGSP</sequence>
<organism evidence="3 4">
    <name type="scientific">Fimbriiglobus ruber</name>
    <dbReference type="NCBI Taxonomy" id="1908690"/>
    <lineage>
        <taxon>Bacteria</taxon>
        <taxon>Pseudomonadati</taxon>
        <taxon>Planctomycetota</taxon>
        <taxon>Planctomycetia</taxon>
        <taxon>Gemmatales</taxon>
        <taxon>Gemmataceae</taxon>
        <taxon>Fimbriiglobus</taxon>
    </lineage>
</organism>
<proteinExistence type="predicted"/>
<name>A0A225DM30_9BACT</name>
<accession>A0A225DM30</accession>
<evidence type="ECO:0000259" key="2">
    <source>
        <dbReference type="Pfam" id="PF00248"/>
    </source>
</evidence>
<dbReference type="EMBL" id="NIDE01000014">
    <property type="protein sequence ID" value="OWK38536.1"/>
    <property type="molecule type" value="Genomic_DNA"/>
</dbReference>
<reference evidence="4" key="1">
    <citation type="submission" date="2017-06" db="EMBL/GenBank/DDBJ databases">
        <title>Genome analysis of Fimbriiglobus ruber SP5, the first member of the order Planctomycetales with confirmed chitinolytic capability.</title>
        <authorList>
            <person name="Ravin N.V."/>
            <person name="Rakitin A.L."/>
            <person name="Ivanova A.A."/>
            <person name="Beletsky A.V."/>
            <person name="Kulichevskaya I.S."/>
            <person name="Mardanov A.V."/>
            <person name="Dedysh S.N."/>
        </authorList>
    </citation>
    <scope>NUCLEOTIDE SEQUENCE [LARGE SCALE GENOMIC DNA]</scope>
    <source>
        <strain evidence="4">SP5</strain>
    </source>
</reference>
<dbReference type="Gene3D" id="3.20.20.100">
    <property type="entry name" value="NADP-dependent oxidoreductase domain"/>
    <property type="match status" value="1"/>
</dbReference>
<dbReference type="PANTHER" id="PTHR43312:SF1">
    <property type="entry name" value="NADP-DEPENDENT OXIDOREDUCTASE DOMAIN-CONTAINING PROTEIN"/>
    <property type="match status" value="1"/>
</dbReference>
<evidence type="ECO:0000313" key="4">
    <source>
        <dbReference type="Proteomes" id="UP000214646"/>
    </source>
</evidence>
<dbReference type="Pfam" id="PF00248">
    <property type="entry name" value="Aldo_ket_red"/>
    <property type="match status" value="1"/>
</dbReference>
<dbReference type="OrthoDB" id="9773828at2"/>
<evidence type="ECO:0000256" key="1">
    <source>
        <dbReference type="SAM" id="MobiDB-lite"/>
    </source>
</evidence>